<accession>A0A3B1BGY2</accession>
<feature type="region of interest" description="Disordered" evidence="1">
    <location>
        <begin position="451"/>
        <end position="474"/>
    </location>
</feature>
<feature type="region of interest" description="Disordered" evidence="1">
    <location>
        <begin position="354"/>
        <end position="418"/>
    </location>
</feature>
<dbReference type="AlphaFoldDB" id="A0A3B1BGY2"/>
<dbReference type="EMBL" id="UOFX01000056">
    <property type="protein sequence ID" value="VAX09720.1"/>
    <property type="molecule type" value="Genomic_DNA"/>
</dbReference>
<name>A0A3B1BGY2_9ZZZZ</name>
<feature type="compositionally biased region" description="Low complexity" evidence="1">
    <location>
        <begin position="360"/>
        <end position="369"/>
    </location>
</feature>
<sequence>MQHLRTINLIALPFALLCLTQAVSAESAKTPVKIIPQHIKGIAVPVATKNISAPMLHKKKVDTEEDKNSTPGKKAVQLKAIPQPVKKMPKPFSGGKIVQPVVGAKVKDTLGITGNSQGGVSKRALMPADAAKNTSRGGFQGLARSRERTQLKSGIILPAVQKAQPPVNLLHVAPAIGNMDAIHDANQARGLEDAKEAAEAAAEAARNMAGAPERPEGINTDFGLGGKGMIGLNGQPIDMSKVPGGGSRFEDPTGRLPVVSGQGERKGGTPWIPADPKDSMKGAAGFDGAAVLGPTRIQKDPDGSITETTWFADGSESIDTRQPNGATSTISVSAPDENGIRSITRLAFDKNGNEIENTLGDVDPVGNPNPDNPDPDGKWARWQAAIGLPGRPDSTRKNPNRVNPGSEGAMPDPKAPRLEIPEDQLVINPDPNAPAYGDRVVRGEGIRKVVAEGSTAGGDDDARGERFGGAGTPQ</sequence>
<proteinExistence type="predicted"/>
<evidence type="ECO:0000256" key="1">
    <source>
        <dbReference type="SAM" id="MobiDB-lite"/>
    </source>
</evidence>
<gene>
    <name evidence="2" type="ORF">MNBD_GAMMA26-1177</name>
</gene>
<feature type="region of interest" description="Disordered" evidence="1">
    <location>
        <begin position="246"/>
        <end position="277"/>
    </location>
</feature>
<organism evidence="2">
    <name type="scientific">hydrothermal vent metagenome</name>
    <dbReference type="NCBI Taxonomy" id="652676"/>
    <lineage>
        <taxon>unclassified sequences</taxon>
        <taxon>metagenomes</taxon>
        <taxon>ecological metagenomes</taxon>
    </lineage>
</organism>
<evidence type="ECO:0000313" key="2">
    <source>
        <dbReference type="EMBL" id="VAX09720.1"/>
    </source>
</evidence>
<protein>
    <submittedName>
        <fullName evidence="2">Uncharacterized protein</fullName>
    </submittedName>
</protein>
<reference evidence="2" key="1">
    <citation type="submission" date="2018-06" db="EMBL/GenBank/DDBJ databases">
        <authorList>
            <person name="Zhirakovskaya E."/>
        </authorList>
    </citation>
    <scope>NUCLEOTIDE SEQUENCE</scope>
</reference>
<feature type="compositionally biased region" description="Polar residues" evidence="1">
    <location>
        <begin position="320"/>
        <end position="332"/>
    </location>
</feature>
<feature type="region of interest" description="Disordered" evidence="1">
    <location>
        <begin position="315"/>
        <end position="334"/>
    </location>
</feature>